<protein>
    <recommendedName>
        <fullName evidence="3">SRPBCC family protein</fullName>
    </recommendedName>
</protein>
<dbReference type="Proteomes" id="UP000233398">
    <property type="component" value="Unassembled WGS sequence"/>
</dbReference>
<name>A0A2N0VI84_9BACT</name>
<dbReference type="EMBL" id="PISP01000002">
    <property type="protein sequence ID" value="PKD43874.1"/>
    <property type="molecule type" value="Genomic_DNA"/>
</dbReference>
<dbReference type="InterPro" id="IPR023393">
    <property type="entry name" value="START-like_dom_sf"/>
</dbReference>
<comment type="caution">
    <text evidence="1">The sequence shown here is derived from an EMBL/GenBank/DDBJ whole genome shotgun (WGS) entry which is preliminary data.</text>
</comment>
<dbReference type="RefSeq" id="WP_101073413.1">
    <property type="nucleotide sequence ID" value="NZ_PISP01000002.1"/>
</dbReference>
<dbReference type="AlphaFoldDB" id="A0A2N0VI84"/>
<evidence type="ECO:0000313" key="2">
    <source>
        <dbReference type="Proteomes" id="UP000233398"/>
    </source>
</evidence>
<sequence>MIARISTHLPCSEAELWQKIIEPASLQYVASPILSFVPENEDDLSGEWQTGTPYPLKLYFLKFIPLGRHTITLVESDKETNTIVSKESGRLAKVWNHTIRFRQVAPGRLLYTDEIKIKAGWLTPAIWLFAQSFYRHRQRRWKVLLR</sequence>
<gene>
    <name evidence="1" type="ORF">CWD77_09995</name>
</gene>
<reference evidence="1 2" key="1">
    <citation type="submission" date="2017-11" db="EMBL/GenBank/DDBJ databases">
        <title>Rhodohalobacter 15182 sp. nov., isolated from a salt lake.</title>
        <authorList>
            <person name="Han S."/>
        </authorList>
    </citation>
    <scope>NUCLEOTIDE SEQUENCE [LARGE SCALE GENOMIC DNA]</scope>
    <source>
        <strain evidence="1 2">15182</strain>
    </source>
</reference>
<evidence type="ECO:0008006" key="3">
    <source>
        <dbReference type="Google" id="ProtNLM"/>
    </source>
</evidence>
<organism evidence="1 2">
    <name type="scientific">Rhodohalobacter barkolensis</name>
    <dbReference type="NCBI Taxonomy" id="2053187"/>
    <lineage>
        <taxon>Bacteria</taxon>
        <taxon>Pseudomonadati</taxon>
        <taxon>Balneolota</taxon>
        <taxon>Balneolia</taxon>
        <taxon>Balneolales</taxon>
        <taxon>Balneolaceae</taxon>
        <taxon>Rhodohalobacter</taxon>
    </lineage>
</organism>
<dbReference type="Gene3D" id="3.30.530.20">
    <property type="match status" value="1"/>
</dbReference>
<evidence type="ECO:0000313" key="1">
    <source>
        <dbReference type="EMBL" id="PKD43874.1"/>
    </source>
</evidence>
<proteinExistence type="predicted"/>
<dbReference type="OrthoDB" id="7428016at2"/>
<keyword evidence="2" id="KW-1185">Reference proteome</keyword>
<accession>A0A2N0VI84</accession>